<evidence type="ECO:0000313" key="2">
    <source>
        <dbReference type="Proteomes" id="UP001162992"/>
    </source>
</evidence>
<dbReference type="EMBL" id="CM055098">
    <property type="protein sequence ID" value="KAJ7549828.1"/>
    <property type="molecule type" value="Genomic_DNA"/>
</dbReference>
<reference evidence="2" key="1">
    <citation type="journal article" date="2024" name="Proc. Natl. Acad. Sci. U.S.A.">
        <title>Extraordinary preservation of gene collinearity over three hundred million years revealed in homosporous lycophytes.</title>
        <authorList>
            <person name="Li C."/>
            <person name="Wickell D."/>
            <person name="Kuo L.Y."/>
            <person name="Chen X."/>
            <person name="Nie B."/>
            <person name="Liao X."/>
            <person name="Peng D."/>
            <person name="Ji J."/>
            <person name="Jenkins J."/>
            <person name="Williams M."/>
            <person name="Shu S."/>
            <person name="Plott C."/>
            <person name="Barry K."/>
            <person name="Rajasekar S."/>
            <person name="Grimwood J."/>
            <person name="Han X."/>
            <person name="Sun S."/>
            <person name="Hou Z."/>
            <person name="He W."/>
            <person name="Dai G."/>
            <person name="Sun C."/>
            <person name="Schmutz J."/>
            <person name="Leebens-Mack J.H."/>
            <person name="Li F.W."/>
            <person name="Wang L."/>
        </authorList>
    </citation>
    <scope>NUCLEOTIDE SEQUENCE [LARGE SCALE GENOMIC DNA]</scope>
    <source>
        <strain evidence="2">cv. PW_Plant_1</strain>
    </source>
</reference>
<evidence type="ECO:0000313" key="1">
    <source>
        <dbReference type="EMBL" id="KAJ7549828.1"/>
    </source>
</evidence>
<keyword evidence="2" id="KW-1185">Reference proteome</keyword>
<sequence>MKRMRSKREIPIKNTLYVPSCKRMTRIGARHQKLLETRSSYVKPSKSSLHVDGEVIGVEKSVEENLLAILDISGVKDAEDIEDDKINFIEALHTVSIASIVPNVPTMKLFKAIIQGLQGSQTMELTMASYQLLSDLNKVFPHVSINAAASDEGVRLIINHKVWTPCAPDMGDIDGKRDHVQSSQDADLVSIDILNLPSLLQSILAYFGEKKVNPCLQQSNKNLGRSLIFRYLITLLWTDFDCRMKVFEACRDETLLQNSLLSYHLKGQDKKTYTDFVRNLLHIIATTAKSSEDQMSTLDQNAEESDTHGKNIDLKAATLMKEFVCDNHLHFCAKTFIFMVISLARLRNADQKTSGVEHYDERLECIGIIVDILDYNKSMLEPFLEAIETPMLKMYFILHYFVKMAPKPIVKDMQVNLATSSIQEMFNCFVDSKDVRSICRCIDIDVLQTLLSHGFQTALLMHGQLMGVDVLSKHCQLLRVAFENLQLTRNKDFQLQTFAKNSLIIAEALSPFISCIN</sequence>
<proteinExistence type="predicted"/>
<comment type="caution">
    <text evidence="1">The sequence shown here is derived from an EMBL/GenBank/DDBJ whole genome shotgun (WGS) entry which is preliminary data.</text>
</comment>
<dbReference type="Proteomes" id="UP001162992">
    <property type="component" value="Chromosome 7"/>
</dbReference>
<gene>
    <name evidence="1" type="ORF">O6H91_07G071100</name>
</gene>
<protein>
    <submittedName>
        <fullName evidence="1">Uncharacterized protein</fullName>
    </submittedName>
</protein>
<name>A0ACC2D6K8_DIPCM</name>
<organism evidence="1 2">
    <name type="scientific">Diphasiastrum complanatum</name>
    <name type="common">Issler's clubmoss</name>
    <name type="synonym">Lycopodium complanatum</name>
    <dbReference type="NCBI Taxonomy" id="34168"/>
    <lineage>
        <taxon>Eukaryota</taxon>
        <taxon>Viridiplantae</taxon>
        <taxon>Streptophyta</taxon>
        <taxon>Embryophyta</taxon>
        <taxon>Tracheophyta</taxon>
        <taxon>Lycopodiopsida</taxon>
        <taxon>Lycopodiales</taxon>
        <taxon>Lycopodiaceae</taxon>
        <taxon>Lycopodioideae</taxon>
        <taxon>Diphasiastrum</taxon>
    </lineage>
</organism>
<accession>A0ACC2D6K8</accession>